<dbReference type="Pfam" id="PF18291">
    <property type="entry name" value="HU-HIG"/>
    <property type="match status" value="1"/>
</dbReference>
<keyword evidence="1 3" id="KW-0238">DNA-binding</keyword>
<dbReference type="InterPro" id="IPR005902">
    <property type="entry name" value="HU_DNA-bd_put"/>
</dbReference>
<dbReference type="GO" id="GO:0003677">
    <property type="term" value="F:DNA binding"/>
    <property type="evidence" value="ECO:0007669"/>
    <property type="project" value="UniProtKB-KW"/>
</dbReference>
<reference evidence="3 4" key="1">
    <citation type="submission" date="2018-08" db="EMBL/GenBank/DDBJ databases">
        <title>A genome reference for cultivated species of the human gut microbiota.</title>
        <authorList>
            <person name="Zou Y."/>
            <person name="Xue W."/>
            <person name="Luo G."/>
        </authorList>
    </citation>
    <scope>NUCLEOTIDE SEQUENCE [LARGE SCALE GENOMIC DNA]</scope>
    <source>
        <strain evidence="3 4">AF14-26</strain>
    </source>
</reference>
<organism evidence="3 4">
    <name type="scientific">Bacteroides fragilis</name>
    <dbReference type="NCBI Taxonomy" id="817"/>
    <lineage>
        <taxon>Bacteria</taxon>
        <taxon>Pseudomonadati</taxon>
        <taxon>Bacteroidota</taxon>
        <taxon>Bacteroidia</taxon>
        <taxon>Bacteroidales</taxon>
        <taxon>Bacteroidaceae</taxon>
        <taxon>Bacteroides</taxon>
    </lineage>
</organism>
<dbReference type="NCBIfam" id="TIGR01201">
    <property type="entry name" value="HU_rel"/>
    <property type="match status" value="1"/>
</dbReference>
<name>A0A081U1M1_BACFG</name>
<comment type="caution">
    <text evidence="3">The sequence shown here is derived from an EMBL/GenBank/DDBJ whole genome shotgun (WGS) entry which is preliminary data.</text>
</comment>
<dbReference type="RefSeq" id="WP_032539884.1">
    <property type="nucleotide sequence ID" value="NZ_CP037440.1"/>
</dbReference>
<accession>A0A081U1M1</accession>
<evidence type="ECO:0000313" key="3">
    <source>
        <dbReference type="EMBL" id="RGV58867.1"/>
    </source>
</evidence>
<dbReference type="SUPFAM" id="SSF47729">
    <property type="entry name" value="IHF-like DNA-binding proteins"/>
    <property type="match status" value="1"/>
</dbReference>
<dbReference type="EMBL" id="QRZH01000002">
    <property type="protein sequence ID" value="RGV58867.1"/>
    <property type="molecule type" value="Genomic_DNA"/>
</dbReference>
<dbReference type="InterPro" id="IPR010992">
    <property type="entry name" value="IHF-like_DNA-bd_dom_sf"/>
</dbReference>
<evidence type="ECO:0000313" key="4">
    <source>
        <dbReference type="Proteomes" id="UP000286270"/>
    </source>
</evidence>
<evidence type="ECO:0000256" key="1">
    <source>
        <dbReference type="ARBA" id="ARBA00023125"/>
    </source>
</evidence>
<dbReference type="InterPro" id="IPR041607">
    <property type="entry name" value="HU-HIG"/>
</dbReference>
<evidence type="ECO:0000259" key="2">
    <source>
        <dbReference type="Pfam" id="PF18291"/>
    </source>
</evidence>
<feature type="domain" description="HU" evidence="2">
    <location>
        <begin position="5"/>
        <end position="127"/>
    </location>
</feature>
<dbReference type="AlphaFoldDB" id="A0A081U1M1"/>
<proteinExistence type="predicted"/>
<gene>
    <name evidence="3" type="ORF">DWW08_02805</name>
</gene>
<dbReference type="Proteomes" id="UP000286270">
    <property type="component" value="Unassembled WGS sequence"/>
</dbReference>
<dbReference type="Gene3D" id="4.10.520.10">
    <property type="entry name" value="IHF-like DNA-binding proteins"/>
    <property type="match status" value="1"/>
</dbReference>
<sequence length="151" mass="15990">MSKEVTYSVVARKNMQKKDDPAKYYAQAQASGDVGLDEISTRVEKACTVHSADVVAVLKALEDEMVDGLSRGEIVRLGNIGTFQVGLRSKGAEKPEDFKAANISKARVNFRPGPVLADAMKTLSFSKVSTRAAQKGDGGDGDGGIVDDPTA</sequence>
<protein>
    <submittedName>
        <fullName evidence="3">DNA-binding protein</fullName>
    </submittedName>
</protein>